<protein>
    <submittedName>
        <fullName evidence="2">Uncharacterized protein</fullName>
    </submittedName>
</protein>
<keyword evidence="3" id="KW-1185">Reference proteome</keyword>
<accession>A0ABX8TPS8</accession>
<gene>
    <name evidence="2" type="ORF">HGD80_00125</name>
</gene>
<evidence type="ECO:0000313" key="2">
    <source>
        <dbReference type="EMBL" id="QYC31043.1"/>
    </source>
</evidence>
<feature type="region of interest" description="Disordered" evidence="1">
    <location>
        <begin position="22"/>
        <end position="80"/>
    </location>
</feature>
<feature type="compositionally biased region" description="Basic residues" evidence="1">
    <location>
        <begin position="48"/>
        <end position="57"/>
    </location>
</feature>
<sequence length="80" mass="9323">MLPDPFYNIFFELFSFCKFNGKRGNTQKTNPEKESEQPQSQETIAKQTPKKRIKRSSKQQNKTDFEPISSETKFNDVAGM</sequence>
<evidence type="ECO:0000313" key="3">
    <source>
        <dbReference type="Proteomes" id="UP000825369"/>
    </source>
</evidence>
<name>A0ABX8TPS8_9MOLU</name>
<proteinExistence type="predicted"/>
<dbReference type="Proteomes" id="UP000825369">
    <property type="component" value="Chromosome"/>
</dbReference>
<reference evidence="2 3" key="1">
    <citation type="journal article" date="2021" name="Mol. Plant">
        <title>Genomic insights into the fast growth of paulownias and the formation of Paulownia witches' broom.</title>
        <authorList>
            <person name="Cao Y."/>
            <person name="Sun G."/>
            <person name="Zhai X."/>
            <person name="Xu P."/>
            <person name="Ma L."/>
            <person name="Deng M."/>
            <person name="Zhao Z."/>
            <person name="Yang H."/>
            <person name="Dong Y."/>
            <person name="Shang Z."/>
            <person name="Lv Y."/>
            <person name="Yan L."/>
            <person name="Liu H."/>
            <person name="Cao X."/>
            <person name="Li B."/>
            <person name="Wang Z."/>
            <person name="Zhao X."/>
            <person name="Yu H."/>
            <person name="Wang F."/>
            <person name="Ma W."/>
            <person name="Huang J."/>
            <person name="Fan G."/>
        </authorList>
    </citation>
    <scope>NUCLEOTIDE SEQUENCE [LARGE SCALE GENOMIC DNA]</scope>
    <source>
        <strain evidence="2 3">Zhengzhou</strain>
    </source>
</reference>
<dbReference type="RefSeq" id="WP_219474921.1">
    <property type="nucleotide sequence ID" value="NZ_BSCX01000008.1"/>
</dbReference>
<dbReference type="EMBL" id="CP066882">
    <property type="protein sequence ID" value="QYC31043.1"/>
    <property type="molecule type" value="Genomic_DNA"/>
</dbReference>
<evidence type="ECO:0000256" key="1">
    <source>
        <dbReference type="SAM" id="MobiDB-lite"/>
    </source>
</evidence>
<organism evidence="2 3">
    <name type="scientific">Paulownia witches'-broom phytoplasma</name>
    <dbReference type="NCBI Taxonomy" id="39647"/>
    <lineage>
        <taxon>Bacteria</taxon>
        <taxon>Bacillati</taxon>
        <taxon>Mycoplasmatota</taxon>
        <taxon>Mollicutes</taxon>
        <taxon>Acholeplasmatales</taxon>
        <taxon>Acholeplasmataceae</taxon>
        <taxon>Candidatus Phytoplasma</taxon>
        <taxon>16SrI (Aster yellows group)</taxon>
    </lineage>
</organism>